<keyword evidence="3" id="KW-1185">Reference proteome</keyword>
<evidence type="ECO:0000313" key="2">
    <source>
        <dbReference type="EMBL" id="ANQ10928.1"/>
    </source>
</evidence>
<feature type="compositionally biased region" description="Basic and acidic residues" evidence="1">
    <location>
        <begin position="876"/>
        <end position="903"/>
    </location>
</feature>
<feature type="compositionally biased region" description="Polar residues" evidence="1">
    <location>
        <begin position="957"/>
        <end position="979"/>
    </location>
</feature>
<feature type="compositionally biased region" description="Basic residues" evidence="1">
    <location>
        <begin position="635"/>
        <end position="644"/>
    </location>
</feature>
<evidence type="ECO:0000256" key="1">
    <source>
        <dbReference type="SAM" id="MobiDB-lite"/>
    </source>
</evidence>
<feature type="compositionally biased region" description="Polar residues" evidence="1">
    <location>
        <begin position="609"/>
        <end position="628"/>
    </location>
</feature>
<feature type="compositionally biased region" description="Polar residues" evidence="1">
    <location>
        <begin position="688"/>
        <end position="698"/>
    </location>
</feature>
<feature type="compositionally biased region" description="Basic and acidic residues" evidence="1">
    <location>
        <begin position="762"/>
        <end position="809"/>
    </location>
</feature>
<dbReference type="GeneID" id="30912109"/>
<feature type="region of interest" description="Disordered" evidence="1">
    <location>
        <begin position="288"/>
        <end position="351"/>
    </location>
</feature>
<dbReference type="EMBL" id="CP016252">
    <property type="protein sequence ID" value="ANQ10928.1"/>
    <property type="molecule type" value="Genomic_DNA"/>
</dbReference>
<feature type="region of interest" description="Disordered" evidence="1">
    <location>
        <begin position="381"/>
        <end position="404"/>
    </location>
</feature>
<dbReference type="AlphaFoldDB" id="A0A1B1E7F2"/>
<feature type="compositionally biased region" description="Low complexity" evidence="1">
    <location>
        <begin position="488"/>
        <end position="600"/>
    </location>
</feature>
<gene>
    <name evidence="2" type="ORF">PCOAH_00053750</name>
</gene>
<proteinExistence type="predicted"/>
<dbReference type="PANTHER" id="PTHR35383">
    <property type="entry name" value="MUCIN 12EA-RELATED"/>
    <property type="match status" value="1"/>
</dbReference>
<feature type="compositionally biased region" description="Polar residues" evidence="1">
    <location>
        <begin position="738"/>
        <end position="750"/>
    </location>
</feature>
<evidence type="ECO:0000313" key="3">
    <source>
        <dbReference type="Proteomes" id="UP000092716"/>
    </source>
</evidence>
<feature type="region of interest" description="Disordered" evidence="1">
    <location>
        <begin position="871"/>
        <end position="903"/>
    </location>
</feature>
<dbReference type="KEGG" id="pcot:PCOAH_00053750"/>
<organism evidence="2 3">
    <name type="scientific">Plasmodium coatneyi</name>
    <dbReference type="NCBI Taxonomy" id="208452"/>
    <lineage>
        <taxon>Eukaryota</taxon>
        <taxon>Sar</taxon>
        <taxon>Alveolata</taxon>
        <taxon>Apicomplexa</taxon>
        <taxon>Aconoidasida</taxon>
        <taxon>Haemosporida</taxon>
        <taxon>Plasmodiidae</taxon>
        <taxon>Plasmodium</taxon>
    </lineage>
</organism>
<reference evidence="3" key="1">
    <citation type="submission" date="2016-06" db="EMBL/GenBank/DDBJ databases">
        <title>First high quality genome sequence of Plasmodium coatneyi using continuous long reads from single molecule, real-time sequencing.</title>
        <authorList>
            <person name="Chien J.-T."/>
            <person name="Pakala S.B."/>
            <person name="Geraldo J.A."/>
            <person name="Lapp S.A."/>
            <person name="Barnwell J.W."/>
            <person name="Kissinger J.C."/>
            <person name="Galinski M.R."/>
            <person name="Humphrey J.C."/>
        </authorList>
    </citation>
    <scope>NUCLEOTIDE SEQUENCE [LARGE SCALE GENOMIC DNA]</scope>
    <source>
        <strain evidence="3">Hackeri</strain>
    </source>
</reference>
<sequence length="1027" mass="113208">MNFRKVAQFPVNHLGEANHRQSATQCVKENNGITKFFLKDLIKESSLKNGAAVSGEKAEHERRNVQKDDKNQPFNVTYTWETDPISGFRFVNVLNKKDKKKLGIQCIYCRDKQLFRYKRSVLYHMVTFDHGLKSSVMEDLKLNEKNADERSEFINNFNAEKCAQRRAQSGSEIFDRRGIGEEPERKHTKKCCNNYELIKLEIEFVATLNLLTCEELESLFCFFFPEKIFSFSECTEKEIIIEHFLQNISSVSTKYSSLIKSAYDEPILNKDPKCATLQEYLNGLKVSGEAQNSSTDEPKIEGEVISHEIDGKDREGEDGDTRGDDAKIGSDAAGGITAIEEIPQNSGNDEYATMGERGLEPMHKETNMANQLTSNIANERTDEDAANVAKRKRTKKPKGLDAGTGQLNPKNHILININDCDILKHNDKIFINLSALREVKADAERKKENDAILIVSGSGEAGQLSEVGTTRVEPGKVCTNKVDRNDVDPTTANPTTANPTTANPTTANPTTANPTTANPTTANPTTANPTTAEPTTANPTTAEPTTANPTTANPTTAEPTTANPTTAEPTTANPTTADTTTTDPTIADPTTADANANETAHSAKKASSERINNPQTNAASTEGGNENDVNPPLRVNKKAKRSRNKKDTNEKCTTQVGTKGQTGAENCTTRNRQPKKKIKVNDVPRGNSAPTILPSQDGQIKEHLEEGKEQTKECNSKEILLNEGSNINGHHNEDKAENGNNSKSKENYPQSSSNNSSTPSRVMDEEKEFNPSDELVHARNVEEDKDTHDMKDDTVHVHDSRLGEAREENTAPLDQGGHVRKVVPSKGVAELMPAKMINRKENVKRKKTKNDDEKNEAKFCKKIKCPIGKDTNCPTSHDEINQNKETPSNRRKEGNKLNVRERGKAQCNASLRNSKNVKGGTCVSNTGGNGAVSCVNKNSIKGKVPTKEKPYVGDSGHNGNNHLTEQKSNASLKKQFNSVSEEDENRRISAKMPTKQLCDVSTDNIIQPDVMNWSRTRSCRLGEYGTG</sequence>
<accession>A0A1B1E7F2</accession>
<dbReference type="Proteomes" id="UP000092716">
    <property type="component" value="Chromosome 14"/>
</dbReference>
<dbReference type="VEuPathDB" id="PlasmoDB:PCOAH_00053750"/>
<dbReference type="RefSeq" id="XP_019917623.1">
    <property type="nucleotide sequence ID" value="XM_020062155.1"/>
</dbReference>
<protein>
    <submittedName>
        <fullName evidence="2">Uncharacterized protein</fullName>
    </submittedName>
</protein>
<feature type="compositionally biased region" description="Basic and acidic residues" evidence="1">
    <location>
        <begin position="296"/>
        <end position="328"/>
    </location>
</feature>
<feature type="compositionally biased region" description="Polar residues" evidence="1">
    <location>
        <begin position="651"/>
        <end position="671"/>
    </location>
</feature>
<feature type="region of interest" description="Disordered" evidence="1">
    <location>
        <begin position="945"/>
        <end position="988"/>
    </location>
</feature>
<name>A0A1B1E7F2_9APIC</name>
<dbReference type="OrthoDB" id="372177at2759"/>
<feature type="region of interest" description="Disordered" evidence="1">
    <location>
        <begin position="462"/>
        <end position="818"/>
    </location>
</feature>
<feature type="compositionally biased region" description="Basic and acidic residues" evidence="1">
    <location>
        <begin position="699"/>
        <end position="716"/>
    </location>
</feature>
<dbReference type="PANTHER" id="PTHR35383:SF1">
    <property type="entry name" value="MUCIN 12EA-RELATED"/>
    <property type="match status" value="1"/>
</dbReference>